<protein>
    <submittedName>
        <fullName evidence="1">Contractile injection system protein, VgrG/Pvc8 family</fullName>
    </submittedName>
</protein>
<reference evidence="1 2" key="1">
    <citation type="submission" date="2024-06" db="EMBL/GenBank/DDBJ databases">
        <authorList>
            <person name="Li F."/>
        </authorList>
    </citation>
    <scope>NUCLEOTIDE SEQUENCE [LARGE SCALE GENOMIC DNA]</scope>
    <source>
        <strain evidence="1 2">GXAS 311</strain>
    </source>
</reference>
<comment type="caution">
    <text evidence="1">The sequence shown here is derived from an EMBL/GenBank/DDBJ whole genome shotgun (WGS) entry which is preliminary data.</text>
</comment>
<keyword evidence="2" id="KW-1185">Reference proteome</keyword>
<proteinExistence type="predicted"/>
<gene>
    <name evidence="1" type="ORF">ABVT43_03765</name>
</gene>
<evidence type="ECO:0000313" key="1">
    <source>
        <dbReference type="EMBL" id="MET1254239.1"/>
    </source>
</evidence>
<dbReference type="Gene3D" id="4.10.220.110">
    <property type="match status" value="1"/>
</dbReference>
<dbReference type="EMBL" id="JBEVCJ010000003">
    <property type="protein sequence ID" value="MET1254239.1"/>
    <property type="molecule type" value="Genomic_DNA"/>
</dbReference>
<accession>A0ABV2BQN8</accession>
<dbReference type="Pfam" id="PF05954">
    <property type="entry name" value="Phage_GPD"/>
    <property type="match status" value="1"/>
</dbReference>
<evidence type="ECO:0000313" key="2">
    <source>
        <dbReference type="Proteomes" id="UP001548189"/>
    </source>
</evidence>
<dbReference type="Gene3D" id="2.30.110.50">
    <property type="match status" value="1"/>
</dbReference>
<dbReference type="Proteomes" id="UP001548189">
    <property type="component" value="Unassembled WGS sequence"/>
</dbReference>
<dbReference type="Gene3D" id="3.55.50.10">
    <property type="entry name" value="Baseplate protein-like domains"/>
    <property type="match status" value="1"/>
</dbReference>
<sequence>MTEETAISVGSIYQAIPQLEINGVANETIQESLVAMQVKETEGGLCSAELCFFNTANIQGQGVGFGFESSAETELALGSRIKIYCGDNNDPVEIFSGVISALEWVREIDQQPQLVVLAEDGLQQLRMMRKTQLHPAATLKAMIENILREHGLNNHIDGLQHSLDAQLQYNETDLGFIRRLIQRYDADIQMNHGQVVVKSRAAIQQNQITLELNSQLLSCRLCADLAHQVNQVTYAGWDSEQGQQIAVQSNANADLGPGEGRIGADYLTQYFANRQEHLCRTSVQNESEAQILVNSAYAKRARGFVRAQGKSLGNPNLKVGSHIQLNGIGERFENQYYVIEVTHYFTTAGGYLTEFVAQSAYFGG</sequence>
<dbReference type="SUPFAM" id="SSF69279">
    <property type="entry name" value="Phage tail proteins"/>
    <property type="match status" value="1"/>
</dbReference>
<organism evidence="1 2">
    <name type="scientific">Aliikangiella maris</name>
    <dbReference type="NCBI Taxonomy" id="3162458"/>
    <lineage>
        <taxon>Bacteria</taxon>
        <taxon>Pseudomonadati</taxon>
        <taxon>Pseudomonadota</taxon>
        <taxon>Gammaproteobacteria</taxon>
        <taxon>Oceanospirillales</taxon>
        <taxon>Pleioneaceae</taxon>
        <taxon>Aliikangiella</taxon>
    </lineage>
</organism>
<name>A0ABV2BQN8_9GAMM</name>